<feature type="domain" description="HTH marR-type" evidence="1">
    <location>
        <begin position="7"/>
        <end position="141"/>
    </location>
</feature>
<sequence length="151" mass="18141">MKGENLSNYLGIYMSETLLLMRRFLSDEFIKKRIGMRFEEWMSLLPLVDSENLNQKELSKRLVRDKTTISRLVDGWVKKSWVKRVVLDTDKRQYHLRFTKKGKEIWRKGIPIVRSADQVFRKDLLEKEEKELYLLLFKIQSSVQFANPENK</sequence>
<dbReference type="PROSITE" id="PS50995">
    <property type="entry name" value="HTH_MARR_2"/>
    <property type="match status" value="1"/>
</dbReference>
<dbReference type="InterPro" id="IPR039422">
    <property type="entry name" value="MarR/SlyA-like"/>
</dbReference>
<dbReference type="InterPro" id="IPR036390">
    <property type="entry name" value="WH_DNA-bd_sf"/>
</dbReference>
<evidence type="ECO:0000259" key="1">
    <source>
        <dbReference type="PROSITE" id="PS50995"/>
    </source>
</evidence>
<proteinExistence type="predicted"/>
<dbReference type="SUPFAM" id="SSF46785">
    <property type="entry name" value="Winged helix' DNA-binding domain"/>
    <property type="match status" value="1"/>
</dbReference>
<dbReference type="InterPro" id="IPR036388">
    <property type="entry name" value="WH-like_DNA-bd_sf"/>
</dbReference>
<keyword evidence="2" id="KW-0238">DNA-binding</keyword>
<evidence type="ECO:0000313" key="3">
    <source>
        <dbReference type="Proteomes" id="UP000294684"/>
    </source>
</evidence>
<comment type="caution">
    <text evidence="2">The sequence shown here is derived from an EMBL/GenBank/DDBJ whole genome shotgun (WGS) entry which is preliminary data.</text>
</comment>
<name>A0A4R8MRS4_LEPME</name>
<dbReference type="GO" id="GO:0003677">
    <property type="term" value="F:DNA binding"/>
    <property type="evidence" value="ECO:0007669"/>
    <property type="project" value="UniProtKB-KW"/>
</dbReference>
<dbReference type="Pfam" id="PF12802">
    <property type="entry name" value="MarR_2"/>
    <property type="match status" value="1"/>
</dbReference>
<organism evidence="2 3">
    <name type="scientific">Leptospira meyeri</name>
    <dbReference type="NCBI Taxonomy" id="29508"/>
    <lineage>
        <taxon>Bacteria</taxon>
        <taxon>Pseudomonadati</taxon>
        <taxon>Spirochaetota</taxon>
        <taxon>Spirochaetia</taxon>
        <taxon>Leptospirales</taxon>
        <taxon>Leptospiraceae</taxon>
        <taxon>Leptospira</taxon>
    </lineage>
</organism>
<dbReference type="PANTHER" id="PTHR33164">
    <property type="entry name" value="TRANSCRIPTIONAL REGULATOR, MARR FAMILY"/>
    <property type="match status" value="1"/>
</dbReference>
<reference evidence="2 3" key="1">
    <citation type="submission" date="2019-03" db="EMBL/GenBank/DDBJ databases">
        <title>Genomic Encyclopedia of Archaeal and Bacterial Type Strains, Phase II (KMG-II): from individual species to whole genera.</title>
        <authorList>
            <person name="Goeker M."/>
        </authorList>
    </citation>
    <scope>NUCLEOTIDE SEQUENCE [LARGE SCALE GENOMIC DNA]</scope>
    <source>
        <strain evidence="2 3">DSM 21537</strain>
    </source>
</reference>
<accession>A0A4R8MRS4</accession>
<dbReference type="STRING" id="1193051.LEP1GSC017_2871"/>
<dbReference type="InterPro" id="IPR000835">
    <property type="entry name" value="HTH_MarR-typ"/>
</dbReference>
<dbReference type="SMART" id="SM00347">
    <property type="entry name" value="HTH_MARR"/>
    <property type="match status" value="1"/>
</dbReference>
<dbReference type="PANTHER" id="PTHR33164:SF43">
    <property type="entry name" value="HTH-TYPE TRANSCRIPTIONAL REPRESSOR YETL"/>
    <property type="match status" value="1"/>
</dbReference>
<keyword evidence="3" id="KW-1185">Reference proteome</keyword>
<dbReference type="Proteomes" id="UP000294684">
    <property type="component" value="Unassembled WGS sequence"/>
</dbReference>
<protein>
    <submittedName>
        <fullName evidence="2">DNA-binding MarR family transcriptional regulator</fullName>
    </submittedName>
</protein>
<evidence type="ECO:0000313" key="2">
    <source>
        <dbReference type="EMBL" id="TDY72099.1"/>
    </source>
</evidence>
<dbReference type="EMBL" id="SORO01000001">
    <property type="protein sequence ID" value="TDY72099.1"/>
    <property type="molecule type" value="Genomic_DNA"/>
</dbReference>
<dbReference type="PRINTS" id="PR00598">
    <property type="entry name" value="HTHMARR"/>
</dbReference>
<dbReference type="GO" id="GO:0003700">
    <property type="term" value="F:DNA-binding transcription factor activity"/>
    <property type="evidence" value="ECO:0007669"/>
    <property type="project" value="InterPro"/>
</dbReference>
<gene>
    <name evidence="2" type="ORF">CLV96_1084</name>
</gene>
<dbReference type="GO" id="GO:0006950">
    <property type="term" value="P:response to stress"/>
    <property type="evidence" value="ECO:0007669"/>
    <property type="project" value="TreeGrafter"/>
</dbReference>
<dbReference type="AlphaFoldDB" id="A0A4R8MRS4"/>
<dbReference type="Gene3D" id="1.10.10.10">
    <property type="entry name" value="Winged helix-like DNA-binding domain superfamily/Winged helix DNA-binding domain"/>
    <property type="match status" value="1"/>
</dbReference>